<evidence type="ECO:0000256" key="1">
    <source>
        <dbReference type="SAM" id="MobiDB-lite"/>
    </source>
</evidence>
<reference evidence="2" key="2">
    <citation type="submission" date="2022-01" db="EMBL/GenBank/DDBJ databases">
        <authorList>
            <person name="Yamashiro T."/>
            <person name="Shiraishi A."/>
            <person name="Satake H."/>
            <person name="Nakayama K."/>
        </authorList>
    </citation>
    <scope>NUCLEOTIDE SEQUENCE</scope>
</reference>
<protein>
    <submittedName>
        <fullName evidence="2">Uncharacterized protein</fullName>
    </submittedName>
</protein>
<accession>A0ABQ4X972</accession>
<proteinExistence type="predicted"/>
<feature type="compositionally biased region" description="Polar residues" evidence="1">
    <location>
        <begin position="135"/>
        <end position="146"/>
    </location>
</feature>
<organism evidence="2 3">
    <name type="scientific">Tanacetum coccineum</name>
    <dbReference type="NCBI Taxonomy" id="301880"/>
    <lineage>
        <taxon>Eukaryota</taxon>
        <taxon>Viridiplantae</taxon>
        <taxon>Streptophyta</taxon>
        <taxon>Embryophyta</taxon>
        <taxon>Tracheophyta</taxon>
        <taxon>Spermatophyta</taxon>
        <taxon>Magnoliopsida</taxon>
        <taxon>eudicotyledons</taxon>
        <taxon>Gunneridae</taxon>
        <taxon>Pentapetalae</taxon>
        <taxon>asterids</taxon>
        <taxon>campanulids</taxon>
        <taxon>Asterales</taxon>
        <taxon>Asteraceae</taxon>
        <taxon>Asteroideae</taxon>
        <taxon>Anthemideae</taxon>
        <taxon>Anthemidinae</taxon>
        <taxon>Tanacetum</taxon>
    </lineage>
</organism>
<reference evidence="2" key="1">
    <citation type="journal article" date="2022" name="Int. J. Mol. Sci.">
        <title>Draft Genome of Tanacetum Coccineum: Genomic Comparison of Closely Related Tanacetum-Family Plants.</title>
        <authorList>
            <person name="Yamashiro T."/>
            <person name="Shiraishi A."/>
            <person name="Nakayama K."/>
            <person name="Satake H."/>
        </authorList>
    </citation>
    <scope>NUCLEOTIDE SEQUENCE</scope>
</reference>
<dbReference type="EMBL" id="BQNB010009299">
    <property type="protein sequence ID" value="GJS61568.1"/>
    <property type="molecule type" value="Genomic_DNA"/>
</dbReference>
<dbReference type="Proteomes" id="UP001151760">
    <property type="component" value="Unassembled WGS sequence"/>
</dbReference>
<keyword evidence="3" id="KW-1185">Reference proteome</keyword>
<evidence type="ECO:0000313" key="2">
    <source>
        <dbReference type="EMBL" id="GJS61568.1"/>
    </source>
</evidence>
<evidence type="ECO:0000313" key="3">
    <source>
        <dbReference type="Proteomes" id="UP001151760"/>
    </source>
</evidence>
<gene>
    <name evidence="2" type="ORF">Tco_0656352</name>
</gene>
<sequence length="251" mass="28827">MMKRRRGTLFINTKKLARRVEESAGLAGKDDFGICQLGRTYEDERLIMHSWLISSVKRTQDLLSNFALNFTVDPESEIFQSTQSQYLPGPKDHRHDLKTLVLKDQRYFGTVKIIVEKVKTRKSSTNSKKEEILSEPQQENEASSTDTSEDNPKIIAFRGELEEMLKAVGQYLTSNMIKSSVNSGSEPVNTFSTQTDCIQDTAQRMKLKRLKVSIATRTRQTDAEQRRPTIKKLEVKQVEFKLGEDCWDIQE</sequence>
<comment type="caution">
    <text evidence="2">The sequence shown here is derived from an EMBL/GenBank/DDBJ whole genome shotgun (WGS) entry which is preliminary data.</text>
</comment>
<feature type="region of interest" description="Disordered" evidence="1">
    <location>
        <begin position="125"/>
        <end position="152"/>
    </location>
</feature>
<name>A0ABQ4X972_9ASTR</name>